<dbReference type="EMBL" id="JAGXEW010000040">
    <property type="protein sequence ID" value="KAK1153607.1"/>
    <property type="molecule type" value="Genomic_DNA"/>
</dbReference>
<protein>
    <submittedName>
        <fullName evidence="2">Monocarboxylate transporter 13</fullName>
    </submittedName>
</protein>
<evidence type="ECO:0000256" key="1">
    <source>
        <dbReference type="SAM" id="Phobius"/>
    </source>
</evidence>
<accession>A0AAD8CNU9</accession>
<dbReference type="GO" id="GO:0008028">
    <property type="term" value="F:monocarboxylic acid transmembrane transporter activity"/>
    <property type="evidence" value="ECO:0007669"/>
    <property type="project" value="TreeGrafter"/>
</dbReference>
<dbReference type="InterPro" id="IPR050327">
    <property type="entry name" value="Proton-linked_MCT"/>
</dbReference>
<evidence type="ECO:0000313" key="3">
    <source>
        <dbReference type="Proteomes" id="UP001230051"/>
    </source>
</evidence>
<dbReference type="PANTHER" id="PTHR11360">
    <property type="entry name" value="MONOCARBOXYLATE TRANSPORTER"/>
    <property type="match status" value="1"/>
</dbReference>
<keyword evidence="1" id="KW-0472">Membrane</keyword>
<organism evidence="2 3">
    <name type="scientific">Acipenser oxyrinchus oxyrinchus</name>
    <dbReference type="NCBI Taxonomy" id="40147"/>
    <lineage>
        <taxon>Eukaryota</taxon>
        <taxon>Metazoa</taxon>
        <taxon>Chordata</taxon>
        <taxon>Craniata</taxon>
        <taxon>Vertebrata</taxon>
        <taxon>Euteleostomi</taxon>
        <taxon>Actinopterygii</taxon>
        <taxon>Chondrostei</taxon>
        <taxon>Acipenseriformes</taxon>
        <taxon>Acipenseridae</taxon>
        <taxon>Acipenser</taxon>
    </lineage>
</organism>
<feature type="transmembrane region" description="Helical" evidence="1">
    <location>
        <begin position="123"/>
        <end position="142"/>
    </location>
</feature>
<keyword evidence="1" id="KW-1133">Transmembrane helix</keyword>
<comment type="caution">
    <text evidence="2">The sequence shown here is derived from an EMBL/GenBank/DDBJ whole genome shotgun (WGS) entry which is preliminary data.</text>
</comment>
<proteinExistence type="predicted"/>
<name>A0AAD8CNU9_ACIOX</name>
<evidence type="ECO:0000313" key="2">
    <source>
        <dbReference type="EMBL" id="KAK1153607.1"/>
    </source>
</evidence>
<dbReference type="PANTHER" id="PTHR11360:SF316">
    <property type="entry name" value="MONOCARBOXYLATE TRANSPORTER 12-LIKE"/>
    <property type="match status" value="1"/>
</dbReference>
<dbReference type="AlphaFoldDB" id="A0AAD8CNU9"/>
<feature type="transmembrane region" description="Helical" evidence="1">
    <location>
        <begin position="90"/>
        <end position="111"/>
    </location>
</feature>
<gene>
    <name evidence="2" type="primary">SLC16A13</name>
    <name evidence="2" type="ORF">AOXY_G29702</name>
</gene>
<feature type="transmembrane region" description="Helical" evidence="1">
    <location>
        <begin position="63"/>
        <end position="84"/>
    </location>
</feature>
<keyword evidence="1" id="KW-0812">Transmembrane</keyword>
<feature type="transmembrane region" description="Helical" evidence="1">
    <location>
        <begin position="154"/>
        <end position="174"/>
    </location>
</feature>
<reference evidence="2" key="1">
    <citation type="submission" date="2022-02" db="EMBL/GenBank/DDBJ databases">
        <title>Atlantic sturgeon de novo genome assembly.</title>
        <authorList>
            <person name="Stock M."/>
            <person name="Klopp C."/>
            <person name="Guiguen Y."/>
            <person name="Cabau C."/>
            <person name="Parinello H."/>
            <person name="Santidrian Yebra-Pimentel E."/>
            <person name="Kuhl H."/>
            <person name="Dirks R.P."/>
            <person name="Guessner J."/>
            <person name="Wuertz S."/>
            <person name="Du K."/>
            <person name="Schartl M."/>
        </authorList>
    </citation>
    <scope>NUCLEOTIDE SEQUENCE</scope>
    <source>
        <strain evidence="2">STURGEONOMICS-FGT-2020</strain>
        <tissue evidence="2">Whole blood</tissue>
    </source>
</reference>
<keyword evidence="3" id="KW-1185">Reference proteome</keyword>
<sequence length="207" mass="21808">MQRTPYRVQLGSMAMLRYSSPLGRGLGLGHRVLSLSLSNPTCVCAVPQGSMAMLRYSSPPDGGWGWVIVFSLSLSGSMAMLRYSSPPDGGWGWVIVFSLSLSLSLTPRGSMAMLRYSSPPDGGWGWVIVFSLSLSLTPLQQFASPLASALSNAWGARSVVMVGGVLASLGMILGSQASSLTHLYLSIGLVSGERHTCTAIPTSTGLH</sequence>
<dbReference type="Proteomes" id="UP001230051">
    <property type="component" value="Unassembled WGS sequence"/>
</dbReference>